<dbReference type="PANTHER" id="PTHR28088:SF5">
    <property type="entry name" value="TRANSCRIPTIONAL ACTIVATOR HAA1-RELATED"/>
    <property type="match status" value="1"/>
</dbReference>
<dbReference type="Proteomes" id="UP001219568">
    <property type="component" value="Unassembled WGS sequence"/>
</dbReference>
<proteinExistence type="predicted"/>
<evidence type="ECO:0000256" key="7">
    <source>
        <dbReference type="ARBA" id="ARBA00023242"/>
    </source>
</evidence>
<evidence type="ECO:0000256" key="5">
    <source>
        <dbReference type="ARBA" id="ARBA00023015"/>
    </source>
</evidence>
<dbReference type="PROSITE" id="PS50073">
    <property type="entry name" value="COPPER_FIST_2"/>
    <property type="match status" value="1"/>
</dbReference>
<keyword evidence="6" id="KW-0804">Transcription</keyword>
<protein>
    <recommendedName>
        <fullName evidence="9">Copper-fist domain-containing protein</fullName>
    </recommendedName>
</protein>
<evidence type="ECO:0000256" key="4">
    <source>
        <dbReference type="ARBA" id="ARBA00023008"/>
    </source>
</evidence>
<dbReference type="GO" id="GO:0005634">
    <property type="term" value="C:nucleus"/>
    <property type="evidence" value="ECO:0007669"/>
    <property type="project" value="UniProtKB-SubCell"/>
</dbReference>
<dbReference type="InterPro" id="IPR036395">
    <property type="entry name" value="Cu_fist_DNA-bd_dom_sf"/>
</dbReference>
<feature type="compositionally biased region" description="Low complexity" evidence="8">
    <location>
        <begin position="98"/>
        <end position="145"/>
    </location>
</feature>
<dbReference type="PANTHER" id="PTHR28088">
    <property type="entry name" value="TRANSCRIPTIONAL ACTIVATOR HAA1-RELATED"/>
    <property type="match status" value="1"/>
</dbReference>
<comment type="caution">
    <text evidence="10">The sequence shown here is derived from an EMBL/GenBank/DDBJ whole genome shotgun (WGS) entry which is preliminary data.</text>
</comment>
<keyword evidence="11" id="KW-1185">Reference proteome</keyword>
<keyword evidence="7" id="KW-0539">Nucleus</keyword>
<dbReference type="InterPro" id="IPR051763">
    <property type="entry name" value="Copper_Homeo_Regul"/>
</dbReference>
<feature type="domain" description="Copper-fist" evidence="9">
    <location>
        <begin position="1"/>
        <end position="39"/>
    </location>
</feature>
<dbReference type="PRINTS" id="PR00617">
    <property type="entry name" value="COPPERFIST"/>
</dbReference>
<gene>
    <name evidence="10" type="ORF">N7460_011824</name>
</gene>
<sequence>MLIDGQKWACEACIRGHRVTSCKHHDRPLIRIKRKGRPFATCTICNATPCTAPTEHARAKRDAELKCSKKAPNGRLYPRHHNTAGFLPIAPRPGPDPGGRAASVSTMSTTVPVVAKSKSKSASGSRSGSVSASGRPSRAGSSASLSAKGTVSHYYDAAGAGDWSGSETSGSGSVSGAEVSFQQRGSFPEAGLTVSSETALAGFGSHVPLSNSAPSSLADYPAVSEALFDSAYSLLPSSSAVSDAQLGQALPSVSPLEGANPFEFPLDPALALGDIGLGSLDDVDMSMDVELPPVEEGFHVEDWSRYMWSPETGFEHLDMGITPVLR</sequence>
<evidence type="ECO:0000313" key="10">
    <source>
        <dbReference type="EMBL" id="KAJ6027007.1"/>
    </source>
</evidence>
<feature type="region of interest" description="Disordered" evidence="8">
    <location>
        <begin position="71"/>
        <end position="145"/>
    </location>
</feature>
<reference evidence="10" key="1">
    <citation type="journal article" date="2023" name="IMA Fungus">
        <title>Comparative genomic study of the Penicillium genus elucidates a diverse pangenome and 15 lateral gene transfer events.</title>
        <authorList>
            <person name="Petersen C."/>
            <person name="Sorensen T."/>
            <person name="Nielsen M.R."/>
            <person name="Sondergaard T.E."/>
            <person name="Sorensen J.L."/>
            <person name="Fitzpatrick D.A."/>
            <person name="Frisvad J.C."/>
            <person name="Nielsen K.L."/>
        </authorList>
    </citation>
    <scope>NUCLEOTIDE SEQUENCE</scope>
    <source>
        <strain evidence="10">IBT 15450</strain>
    </source>
</reference>
<keyword evidence="4" id="KW-0186">Copper</keyword>
<accession>A0AAD6I1Z6</accession>
<keyword evidence="3" id="KW-0862">Zinc</keyword>
<evidence type="ECO:0000256" key="6">
    <source>
        <dbReference type="ARBA" id="ARBA00023163"/>
    </source>
</evidence>
<comment type="subcellular location">
    <subcellularLocation>
        <location evidence="1">Nucleus</location>
    </subcellularLocation>
</comment>
<name>A0AAD6I1Z6_PENCN</name>
<dbReference type="SUPFAM" id="SSF57879">
    <property type="entry name" value="Zinc domain conserved in yeast copper-regulated transcription factors"/>
    <property type="match status" value="1"/>
</dbReference>
<dbReference type="InterPro" id="IPR001083">
    <property type="entry name" value="Cu_fist_DNA-bd_dom"/>
</dbReference>
<keyword evidence="5" id="KW-0805">Transcription regulation</keyword>
<dbReference type="Gene3D" id="3.90.430.10">
    <property type="entry name" value="Copper fist DNA-binding domain"/>
    <property type="match status" value="1"/>
</dbReference>
<dbReference type="FunFam" id="3.90.430.10:FF:000001">
    <property type="entry name" value="Copper fist DNA-binding protein"/>
    <property type="match status" value="1"/>
</dbReference>
<reference evidence="10" key="2">
    <citation type="submission" date="2023-01" db="EMBL/GenBank/DDBJ databases">
        <authorList>
            <person name="Petersen C."/>
        </authorList>
    </citation>
    <scope>NUCLEOTIDE SEQUENCE</scope>
    <source>
        <strain evidence="10">IBT 15450</strain>
    </source>
</reference>
<dbReference type="GO" id="GO:0000981">
    <property type="term" value="F:DNA-binding transcription factor activity, RNA polymerase II-specific"/>
    <property type="evidence" value="ECO:0007669"/>
    <property type="project" value="TreeGrafter"/>
</dbReference>
<dbReference type="GO" id="GO:0045944">
    <property type="term" value="P:positive regulation of transcription by RNA polymerase II"/>
    <property type="evidence" value="ECO:0007669"/>
    <property type="project" value="TreeGrafter"/>
</dbReference>
<dbReference type="GO" id="GO:0000978">
    <property type="term" value="F:RNA polymerase II cis-regulatory region sequence-specific DNA binding"/>
    <property type="evidence" value="ECO:0007669"/>
    <property type="project" value="TreeGrafter"/>
</dbReference>
<dbReference type="GO" id="GO:0006879">
    <property type="term" value="P:intracellular iron ion homeostasis"/>
    <property type="evidence" value="ECO:0007669"/>
    <property type="project" value="TreeGrafter"/>
</dbReference>
<evidence type="ECO:0000256" key="8">
    <source>
        <dbReference type="SAM" id="MobiDB-lite"/>
    </source>
</evidence>
<evidence type="ECO:0000256" key="2">
    <source>
        <dbReference type="ARBA" id="ARBA00022723"/>
    </source>
</evidence>
<dbReference type="GO" id="GO:0006878">
    <property type="term" value="P:intracellular copper ion homeostasis"/>
    <property type="evidence" value="ECO:0007669"/>
    <property type="project" value="TreeGrafter"/>
</dbReference>
<dbReference type="SMART" id="SM00412">
    <property type="entry name" value="Cu_FIST"/>
    <property type="match status" value="1"/>
</dbReference>
<dbReference type="SMART" id="SM01090">
    <property type="entry name" value="Copper-fist"/>
    <property type="match status" value="1"/>
</dbReference>
<dbReference type="Pfam" id="PF00649">
    <property type="entry name" value="Copper-fist"/>
    <property type="match status" value="1"/>
</dbReference>
<dbReference type="EMBL" id="JAQJZL010000015">
    <property type="protein sequence ID" value="KAJ6027007.1"/>
    <property type="molecule type" value="Genomic_DNA"/>
</dbReference>
<evidence type="ECO:0000256" key="3">
    <source>
        <dbReference type="ARBA" id="ARBA00022833"/>
    </source>
</evidence>
<dbReference type="AlphaFoldDB" id="A0AAD6I1Z6"/>
<dbReference type="GO" id="GO:0005507">
    <property type="term" value="F:copper ion binding"/>
    <property type="evidence" value="ECO:0007669"/>
    <property type="project" value="InterPro"/>
</dbReference>
<evidence type="ECO:0000259" key="9">
    <source>
        <dbReference type="PROSITE" id="PS50073"/>
    </source>
</evidence>
<evidence type="ECO:0000313" key="11">
    <source>
        <dbReference type="Proteomes" id="UP001219568"/>
    </source>
</evidence>
<organism evidence="10 11">
    <name type="scientific">Penicillium canescens</name>
    <dbReference type="NCBI Taxonomy" id="5083"/>
    <lineage>
        <taxon>Eukaryota</taxon>
        <taxon>Fungi</taxon>
        <taxon>Dikarya</taxon>
        <taxon>Ascomycota</taxon>
        <taxon>Pezizomycotina</taxon>
        <taxon>Eurotiomycetes</taxon>
        <taxon>Eurotiomycetidae</taxon>
        <taxon>Eurotiales</taxon>
        <taxon>Aspergillaceae</taxon>
        <taxon>Penicillium</taxon>
    </lineage>
</organism>
<evidence type="ECO:0000256" key="1">
    <source>
        <dbReference type="ARBA" id="ARBA00004123"/>
    </source>
</evidence>
<keyword evidence="2" id="KW-0479">Metal-binding</keyword>